<evidence type="ECO:0000256" key="8">
    <source>
        <dbReference type="ARBA" id="ARBA00023004"/>
    </source>
</evidence>
<dbReference type="Gene3D" id="3.30.70.20">
    <property type="match status" value="1"/>
</dbReference>
<evidence type="ECO:0000256" key="7">
    <source>
        <dbReference type="ARBA" id="ARBA00022982"/>
    </source>
</evidence>
<dbReference type="InterPro" id="IPR050294">
    <property type="entry name" value="RnfB_subfamily"/>
</dbReference>
<dbReference type="NCBIfam" id="NF045490">
    <property type="entry name" value="FdxA_Protbact"/>
    <property type="match status" value="1"/>
</dbReference>
<evidence type="ECO:0000256" key="11">
    <source>
        <dbReference type="RuleBase" id="RU364098"/>
    </source>
</evidence>
<dbReference type="PANTHER" id="PTHR42859">
    <property type="entry name" value="OXIDOREDUCTASE"/>
    <property type="match status" value="1"/>
</dbReference>
<evidence type="ECO:0000256" key="2">
    <source>
        <dbReference type="ARBA" id="ARBA00001966"/>
    </source>
</evidence>
<keyword evidence="5 11" id="KW-0479">Metal-binding</keyword>
<evidence type="ECO:0000256" key="4">
    <source>
        <dbReference type="ARBA" id="ARBA00022485"/>
    </source>
</evidence>
<dbReference type="PROSITE" id="PS00198">
    <property type="entry name" value="4FE4S_FER_1"/>
    <property type="match status" value="1"/>
</dbReference>
<dbReference type="KEGG" id="phn:PAEH1_00935"/>
<evidence type="ECO:0000256" key="3">
    <source>
        <dbReference type="ARBA" id="ARBA00022448"/>
    </source>
</evidence>
<dbReference type="GO" id="GO:0051538">
    <property type="term" value="F:3 iron, 4 sulfur cluster binding"/>
    <property type="evidence" value="ECO:0007669"/>
    <property type="project" value="UniProtKB-KW"/>
</dbReference>
<feature type="domain" description="4Fe-4S ferredoxin-type" evidence="12">
    <location>
        <begin position="1"/>
        <end position="30"/>
    </location>
</feature>
<dbReference type="InterPro" id="IPR000813">
    <property type="entry name" value="7Fe_ferredoxin"/>
</dbReference>
<dbReference type="SUPFAM" id="SSF54862">
    <property type="entry name" value="4Fe-4S ferredoxins"/>
    <property type="match status" value="1"/>
</dbReference>
<dbReference type="Pfam" id="PF11953">
    <property type="entry name" value="DUF3470"/>
    <property type="match status" value="1"/>
</dbReference>
<comment type="cofactor">
    <cofactor evidence="2 11">
        <name>[4Fe-4S] cluster</name>
        <dbReference type="ChEBI" id="CHEBI:49883"/>
    </cofactor>
</comment>
<dbReference type="AlphaFoldDB" id="A0A1U9JXK8"/>
<sequence>MPFVVTESCIQCKYTDCVAVCPMDCFFEGPNFLVIHPDECIDCSICVAECPVNAIVSANEIRVDQAEFVELNARLAQHPEWKRIRKSKAPLPKHEYWKDQIIKRHLLQLSYSSPK</sequence>
<comment type="cofactor">
    <cofactor evidence="1 11">
        <name>[3Fe-4S] cluster</name>
        <dbReference type="ChEBI" id="CHEBI:21137"/>
    </cofactor>
</comment>
<dbReference type="OrthoDB" id="9779457at2"/>
<evidence type="ECO:0000256" key="6">
    <source>
        <dbReference type="ARBA" id="ARBA00022737"/>
    </source>
</evidence>
<dbReference type="EMBL" id="CP019697">
    <property type="protein sequence ID" value="AQS50459.1"/>
    <property type="molecule type" value="Genomic_DNA"/>
</dbReference>
<dbReference type="InterPro" id="IPR017896">
    <property type="entry name" value="4Fe4S_Fe-S-bd"/>
</dbReference>
<dbReference type="Proteomes" id="UP000189369">
    <property type="component" value="Chromosome"/>
</dbReference>
<keyword evidence="8 11" id="KW-0408">Iron</keyword>
<evidence type="ECO:0000256" key="10">
    <source>
        <dbReference type="ARBA" id="ARBA00023291"/>
    </source>
</evidence>
<name>A0A1U9JXK8_9BURK</name>
<dbReference type="PROSITE" id="PS51379">
    <property type="entry name" value="4FE4S_FER_2"/>
    <property type="match status" value="2"/>
</dbReference>
<feature type="domain" description="4Fe-4S ferredoxin-type" evidence="12">
    <location>
        <begin position="31"/>
        <end position="60"/>
    </location>
</feature>
<evidence type="ECO:0000259" key="12">
    <source>
        <dbReference type="PROSITE" id="PS51379"/>
    </source>
</evidence>
<dbReference type="Pfam" id="PF00037">
    <property type="entry name" value="Fer4"/>
    <property type="match status" value="1"/>
</dbReference>
<dbReference type="STRING" id="643674.PAEH1_00935"/>
<dbReference type="PANTHER" id="PTHR42859:SF2">
    <property type="entry name" value="FERREDOXIN"/>
    <property type="match status" value="1"/>
</dbReference>
<dbReference type="InterPro" id="IPR022569">
    <property type="entry name" value="Fd_C"/>
</dbReference>
<evidence type="ECO:0000313" key="14">
    <source>
        <dbReference type="Proteomes" id="UP000189369"/>
    </source>
</evidence>
<evidence type="ECO:0000256" key="5">
    <source>
        <dbReference type="ARBA" id="ARBA00022723"/>
    </source>
</evidence>
<evidence type="ECO:0000313" key="13">
    <source>
        <dbReference type="EMBL" id="AQS50459.1"/>
    </source>
</evidence>
<keyword evidence="9 11" id="KW-0411">Iron-sulfur</keyword>
<reference evidence="13 14" key="1">
    <citation type="submission" date="2017-01" db="EMBL/GenBank/DDBJ databases">
        <title>Complete Genome Sequence of Paenalcaligenes hominis, Isolated from a paraplegic Patient with neurogenic bladder.</title>
        <authorList>
            <person name="Mukhopadhyay R."/>
            <person name="Joaquin J."/>
            <person name="Hogue R."/>
            <person name="Kilaru A."/>
            <person name="Jospin G."/>
            <person name="Mars K."/>
            <person name="Eisen J.A."/>
            <person name="Chaturvedi V."/>
        </authorList>
    </citation>
    <scope>NUCLEOTIDE SEQUENCE [LARGE SCALE GENOMIC DNA]</scope>
    <source>
        <strain evidence="13 14">15S00501</strain>
    </source>
</reference>
<organism evidence="13 14">
    <name type="scientific">Paenalcaligenes hominis</name>
    <dbReference type="NCBI Taxonomy" id="643674"/>
    <lineage>
        <taxon>Bacteria</taxon>
        <taxon>Pseudomonadati</taxon>
        <taxon>Pseudomonadota</taxon>
        <taxon>Betaproteobacteria</taxon>
        <taxon>Burkholderiales</taxon>
        <taxon>Alcaligenaceae</taxon>
        <taxon>Paenalcaligenes</taxon>
    </lineage>
</organism>
<dbReference type="GO" id="GO:0009055">
    <property type="term" value="F:electron transfer activity"/>
    <property type="evidence" value="ECO:0007669"/>
    <property type="project" value="InterPro"/>
</dbReference>
<accession>A0A1U9JXK8</accession>
<dbReference type="GO" id="GO:0051539">
    <property type="term" value="F:4 iron, 4 sulfur cluster binding"/>
    <property type="evidence" value="ECO:0007669"/>
    <property type="project" value="UniProtKB-KW"/>
</dbReference>
<keyword evidence="6 11" id="KW-0677">Repeat</keyword>
<keyword evidence="3 11" id="KW-0813">Transport</keyword>
<evidence type="ECO:0000256" key="9">
    <source>
        <dbReference type="ARBA" id="ARBA00023014"/>
    </source>
</evidence>
<gene>
    <name evidence="13" type="ORF">PAEH1_00935</name>
</gene>
<dbReference type="GO" id="GO:0046872">
    <property type="term" value="F:metal ion binding"/>
    <property type="evidence" value="ECO:0007669"/>
    <property type="project" value="UniProtKB-KW"/>
</dbReference>
<dbReference type="InterPro" id="IPR054829">
    <property type="entry name" value="FdxA"/>
</dbReference>
<dbReference type="PRINTS" id="PR00354">
    <property type="entry name" value="7FE8SFRDOXIN"/>
</dbReference>
<protein>
    <recommendedName>
        <fullName evidence="11">Ferredoxin</fullName>
    </recommendedName>
</protein>
<comment type="function">
    <text evidence="11">Ferredoxins are iron-sulfur proteins that transfer electrons in a wide variety of metabolic reactions.</text>
</comment>
<evidence type="ECO:0000256" key="1">
    <source>
        <dbReference type="ARBA" id="ARBA00001927"/>
    </source>
</evidence>
<proteinExistence type="predicted"/>
<dbReference type="InterPro" id="IPR017900">
    <property type="entry name" value="4Fe4S_Fe_S_CS"/>
</dbReference>
<keyword evidence="7 11" id="KW-0249">Electron transport</keyword>
<keyword evidence="4 11" id="KW-0004">4Fe-4S</keyword>
<keyword evidence="10 11" id="KW-0003">3Fe-4S</keyword>